<dbReference type="GO" id="GO:0003735">
    <property type="term" value="F:structural constituent of ribosome"/>
    <property type="evidence" value="ECO:0007669"/>
    <property type="project" value="InterPro"/>
</dbReference>
<dbReference type="GO" id="GO:0006412">
    <property type="term" value="P:translation"/>
    <property type="evidence" value="ECO:0007669"/>
    <property type="project" value="UniProtKB-UniRule"/>
</dbReference>
<evidence type="ECO:0000256" key="5">
    <source>
        <dbReference type="HAMAP-Rule" id="MF_00291"/>
    </source>
</evidence>
<dbReference type="Pfam" id="PF00318">
    <property type="entry name" value="Ribosomal_S2"/>
    <property type="match status" value="1"/>
</dbReference>
<evidence type="ECO:0000256" key="4">
    <source>
        <dbReference type="ARBA" id="ARBA00035256"/>
    </source>
</evidence>
<keyword evidence="3 5" id="KW-0687">Ribonucleoprotein</keyword>
<name>A0A1U9NQH4_9BACT</name>
<sequence length="317" mass="34584">MNKELARDLISAGVHFGHGVSRWNPKMKPFIYGKRSKIHIIDVKETLKGLILGKRLLVDVVSSGKDVVFVGTKRQAKQIVAEVAEDCGMHYVDERWLGGMLTNFKTIRSRLKRLDELETLEKTGEIASESKKQASRLKRELRKIRTNLGGVREMNRMPGAMVVVDAKKEHLALREAEKLGIATIGIIDTDSDPDAVDVAIPANDDSIKAIEILIRELGEAVKLGKTVVKPKDTDEARGKSKRRALASATAEQEQPAEAGTATAEPAAKPAEKPAEQPAEAPEAKPAPAVEPAEAQEPAKTEEAPKEEEKGAEEKQEG</sequence>
<dbReference type="FunFam" id="1.10.287.610:FF:000001">
    <property type="entry name" value="30S ribosomal protein S2"/>
    <property type="match status" value="1"/>
</dbReference>
<evidence type="ECO:0000313" key="9">
    <source>
        <dbReference type="Proteomes" id="UP000189674"/>
    </source>
</evidence>
<gene>
    <name evidence="5 8" type="primary">rpsB</name>
    <name evidence="8" type="ORF">STSP2_03387</name>
</gene>
<feature type="region of interest" description="Disordered" evidence="7">
    <location>
        <begin position="229"/>
        <end position="317"/>
    </location>
</feature>
<evidence type="ECO:0000256" key="7">
    <source>
        <dbReference type="SAM" id="MobiDB-lite"/>
    </source>
</evidence>
<dbReference type="PANTHER" id="PTHR12534:SF0">
    <property type="entry name" value="SMALL RIBOSOMAL SUBUNIT PROTEIN US2M"/>
    <property type="match status" value="1"/>
</dbReference>
<protein>
    <recommendedName>
        <fullName evidence="4 5">Small ribosomal subunit protein uS2</fullName>
    </recommendedName>
</protein>
<dbReference type="InterPro" id="IPR023591">
    <property type="entry name" value="Ribosomal_uS2_flav_dom_sf"/>
</dbReference>
<dbReference type="InterPro" id="IPR005706">
    <property type="entry name" value="Ribosomal_uS2_bac/mit/plastid"/>
</dbReference>
<dbReference type="STRING" id="1936003.STSP2_03387"/>
<dbReference type="Gene3D" id="1.10.287.610">
    <property type="entry name" value="Helix hairpin bin"/>
    <property type="match status" value="1"/>
</dbReference>
<dbReference type="OrthoDB" id="9808036at2"/>
<dbReference type="Proteomes" id="UP000189674">
    <property type="component" value="Chromosome"/>
</dbReference>
<dbReference type="PANTHER" id="PTHR12534">
    <property type="entry name" value="30S RIBOSOMAL PROTEIN S2 PROKARYOTIC AND ORGANELLAR"/>
    <property type="match status" value="1"/>
</dbReference>
<accession>A0A1U9NQH4</accession>
<dbReference type="PROSITE" id="PS00962">
    <property type="entry name" value="RIBOSOMAL_S2_1"/>
    <property type="match status" value="1"/>
</dbReference>
<dbReference type="PROSITE" id="PS00963">
    <property type="entry name" value="RIBOSOMAL_S2_2"/>
    <property type="match status" value="1"/>
</dbReference>
<dbReference type="GO" id="GO:0022627">
    <property type="term" value="C:cytosolic small ribosomal subunit"/>
    <property type="evidence" value="ECO:0007669"/>
    <property type="project" value="TreeGrafter"/>
</dbReference>
<dbReference type="KEGG" id="alus:STSP2_03387"/>
<dbReference type="InterPro" id="IPR018130">
    <property type="entry name" value="Ribosomal_uS2_CS"/>
</dbReference>
<dbReference type="SUPFAM" id="SSF52313">
    <property type="entry name" value="Ribosomal protein S2"/>
    <property type="match status" value="1"/>
</dbReference>
<dbReference type="InterPro" id="IPR001865">
    <property type="entry name" value="Ribosomal_uS2"/>
</dbReference>
<keyword evidence="2 5" id="KW-0689">Ribosomal protein</keyword>
<evidence type="ECO:0000256" key="3">
    <source>
        <dbReference type="ARBA" id="ARBA00023274"/>
    </source>
</evidence>
<dbReference type="HAMAP" id="MF_00291_B">
    <property type="entry name" value="Ribosomal_uS2_B"/>
    <property type="match status" value="1"/>
</dbReference>
<organism evidence="8 9">
    <name type="scientific">Anaerohalosphaera lusitana</name>
    <dbReference type="NCBI Taxonomy" id="1936003"/>
    <lineage>
        <taxon>Bacteria</taxon>
        <taxon>Pseudomonadati</taxon>
        <taxon>Planctomycetota</taxon>
        <taxon>Phycisphaerae</taxon>
        <taxon>Sedimentisphaerales</taxon>
        <taxon>Anaerohalosphaeraceae</taxon>
        <taxon>Anaerohalosphaera</taxon>
    </lineage>
</organism>
<feature type="compositionally biased region" description="Basic and acidic residues" evidence="7">
    <location>
        <begin position="229"/>
        <end position="238"/>
    </location>
</feature>
<reference evidence="9" key="1">
    <citation type="submission" date="2017-02" db="EMBL/GenBank/DDBJ databases">
        <title>Comparative genomics and description of representatives of a novel lineage of planctomycetes thriving in anoxic sediments.</title>
        <authorList>
            <person name="Spring S."/>
            <person name="Bunk B."/>
            <person name="Sproer C."/>
        </authorList>
    </citation>
    <scope>NUCLEOTIDE SEQUENCE [LARGE SCALE GENOMIC DNA]</scope>
    <source>
        <strain evidence="9">ST-NAGAB-D1</strain>
    </source>
</reference>
<feature type="compositionally biased region" description="Basic and acidic residues" evidence="7">
    <location>
        <begin position="296"/>
        <end position="317"/>
    </location>
</feature>
<keyword evidence="9" id="KW-1185">Reference proteome</keyword>
<dbReference type="AlphaFoldDB" id="A0A1U9NQH4"/>
<evidence type="ECO:0000313" key="8">
    <source>
        <dbReference type="EMBL" id="AQT70182.1"/>
    </source>
</evidence>
<feature type="compositionally biased region" description="Low complexity" evidence="7">
    <location>
        <begin position="275"/>
        <end position="295"/>
    </location>
</feature>
<evidence type="ECO:0000256" key="6">
    <source>
        <dbReference type="RuleBase" id="RU003631"/>
    </source>
</evidence>
<dbReference type="EMBL" id="CP019791">
    <property type="protein sequence ID" value="AQT70182.1"/>
    <property type="molecule type" value="Genomic_DNA"/>
</dbReference>
<feature type="compositionally biased region" description="Low complexity" evidence="7">
    <location>
        <begin position="248"/>
        <end position="268"/>
    </location>
</feature>
<evidence type="ECO:0000256" key="1">
    <source>
        <dbReference type="ARBA" id="ARBA00006242"/>
    </source>
</evidence>
<dbReference type="NCBIfam" id="TIGR01011">
    <property type="entry name" value="rpsB_bact"/>
    <property type="match status" value="1"/>
</dbReference>
<dbReference type="CDD" id="cd01425">
    <property type="entry name" value="RPS2"/>
    <property type="match status" value="1"/>
</dbReference>
<dbReference type="Gene3D" id="3.40.50.10490">
    <property type="entry name" value="Glucose-6-phosphate isomerase like protein, domain 1"/>
    <property type="match status" value="1"/>
</dbReference>
<evidence type="ECO:0000256" key="2">
    <source>
        <dbReference type="ARBA" id="ARBA00022980"/>
    </source>
</evidence>
<comment type="similarity">
    <text evidence="1 5 6">Belongs to the universal ribosomal protein uS2 family.</text>
</comment>
<dbReference type="RefSeq" id="WP_146663791.1">
    <property type="nucleotide sequence ID" value="NZ_CP019791.1"/>
</dbReference>
<proteinExistence type="inferred from homology"/>
<dbReference type="PRINTS" id="PR00395">
    <property type="entry name" value="RIBOSOMALS2"/>
</dbReference>